<dbReference type="Proteomes" id="UP001314903">
    <property type="component" value="Unassembled WGS sequence"/>
</dbReference>
<sequence>MASIEVNKIAPDFESKDFKGETFKLSDFKGKKNILVVLNRGFV</sequence>
<dbReference type="Gene3D" id="3.40.30.10">
    <property type="entry name" value="Glutaredoxin"/>
    <property type="match status" value="1"/>
</dbReference>
<reference evidence="1 2" key="1">
    <citation type="submission" date="2021-03" db="EMBL/GenBank/DDBJ databases">
        <title>Genomic Encyclopedia of Type Strains, Phase IV (KMG-IV): sequencing the most valuable type-strain genomes for metagenomic binning, comparative biology and taxonomic classification.</title>
        <authorList>
            <person name="Goeker M."/>
        </authorList>
    </citation>
    <scope>NUCLEOTIDE SEQUENCE [LARGE SCALE GENOMIC DNA]</scope>
    <source>
        <strain evidence="1 2">DSM 27512</strain>
    </source>
</reference>
<evidence type="ECO:0000313" key="1">
    <source>
        <dbReference type="EMBL" id="MBP2026497.1"/>
    </source>
</evidence>
<name>A0ABS4KFG0_9FIRM</name>
<evidence type="ECO:0000313" key="2">
    <source>
        <dbReference type="Proteomes" id="UP001314903"/>
    </source>
</evidence>
<comment type="caution">
    <text evidence="1">The sequence shown here is derived from an EMBL/GenBank/DDBJ whole genome shotgun (WGS) entry which is preliminary data.</text>
</comment>
<proteinExistence type="predicted"/>
<protein>
    <submittedName>
        <fullName evidence="1">Peroxiredoxin</fullName>
    </submittedName>
</protein>
<organism evidence="1 2">
    <name type="scientific">Acetoanaerobium pronyense</name>
    <dbReference type="NCBI Taxonomy" id="1482736"/>
    <lineage>
        <taxon>Bacteria</taxon>
        <taxon>Bacillati</taxon>
        <taxon>Bacillota</taxon>
        <taxon>Clostridia</taxon>
        <taxon>Peptostreptococcales</taxon>
        <taxon>Filifactoraceae</taxon>
        <taxon>Acetoanaerobium</taxon>
    </lineage>
</organism>
<accession>A0ABS4KFG0</accession>
<dbReference type="EMBL" id="JAGGLI010000002">
    <property type="protein sequence ID" value="MBP2026497.1"/>
    <property type="molecule type" value="Genomic_DNA"/>
</dbReference>
<dbReference type="InterPro" id="IPR036249">
    <property type="entry name" value="Thioredoxin-like_sf"/>
</dbReference>
<dbReference type="SUPFAM" id="SSF52833">
    <property type="entry name" value="Thioredoxin-like"/>
    <property type="match status" value="1"/>
</dbReference>
<gene>
    <name evidence="1" type="ORF">J2Z35_000286</name>
</gene>
<keyword evidence="2" id="KW-1185">Reference proteome</keyword>